<dbReference type="EMBL" id="BKCJ010006615">
    <property type="protein sequence ID" value="GEU73050.1"/>
    <property type="molecule type" value="Genomic_DNA"/>
</dbReference>
<reference evidence="2" key="1">
    <citation type="journal article" date="2019" name="Sci. Rep.">
        <title>Draft genome of Tanacetum cinerariifolium, the natural source of mosquito coil.</title>
        <authorList>
            <person name="Yamashiro T."/>
            <person name="Shiraishi A."/>
            <person name="Satake H."/>
            <person name="Nakayama K."/>
        </authorList>
    </citation>
    <scope>NUCLEOTIDE SEQUENCE</scope>
</reference>
<organism evidence="2">
    <name type="scientific">Tanacetum cinerariifolium</name>
    <name type="common">Dalmatian daisy</name>
    <name type="synonym">Chrysanthemum cinerariifolium</name>
    <dbReference type="NCBI Taxonomy" id="118510"/>
    <lineage>
        <taxon>Eukaryota</taxon>
        <taxon>Viridiplantae</taxon>
        <taxon>Streptophyta</taxon>
        <taxon>Embryophyta</taxon>
        <taxon>Tracheophyta</taxon>
        <taxon>Spermatophyta</taxon>
        <taxon>Magnoliopsida</taxon>
        <taxon>eudicotyledons</taxon>
        <taxon>Gunneridae</taxon>
        <taxon>Pentapetalae</taxon>
        <taxon>asterids</taxon>
        <taxon>campanulids</taxon>
        <taxon>Asterales</taxon>
        <taxon>Asteraceae</taxon>
        <taxon>Asteroideae</taxon>
        <taxon>Anthemideae</taxon>
        <taxon>Anthemidinae</taxon>
        <taxon>Tanacetum</taxon>
    </lineage>
</organism>
<proteinExistence type="predicted"/>
<dbReference type="AlphaFoldDB" id="A0A6L2MH49"/>
<evidence type="ECO:0000313" key="2">
    <source>
        <dbReference type="EMBL" id="GEU73050.1"/>
    </source>
</evidence>
<protein>
    <submittedName>
        <fullName evidence="2">Uncharacterized protein</fullName>
    </submittedName>
</protein>
<keyword evidence="1" id="KW-0175">Coiled coil</keyword>
<name>A0A6L2MH49_TANCI</name>
<comment type="caution">
    <text evidence="2">The sequence shown here is derived from an EMBL/GenBank/DDBJ whole genome shotgun (WGS) entry which is preliminary data.</text>
</comment>
<feature type="coiled-coil region" evidence="1">
    <location>
        <begin position="361"/>
        <end position="388"/>
    </location>
</feature>
<accession>A0A6L2MH49</accession>
<sequence length="597" mass="65159">MDLFSFIRHSDLTKVLIGERNVMDGEVKLLTMTKGRDVFLATPASAASGGSSDSIDICFDDGNDAEPEHPTVGDDDVLAETVAKDVSEKLREDYHAATSNTGGKSLATICSLILEGSSISCKVVEPHDDGLADSVFGLNLQTCPPSMRFPVTDASIMTVVVTTTVDVGVSIVLVSKDRIRSRNLENFRDSASADLDYETLPTIYVPKWKVTNDFVLDDPYILSINVEATRQICLGAEVRMRAEHTLEQKDRHEDKCAEQTVLLSEKDAKIAHLKSLLSLKEVEAIRLCGQLCNVEAADAAKSNELRDLKERNFTLEGEKDVLSEKVTTLEFVTALKETELASLTAQVAQLTSNLSGFQLSRDELSSKVASLESERDRLVNHRSSLESAFKLFKGCMEAMQDEKATLLGVDHEKARRDQSVIEAYDPSAESNTSVAPATAEPITTLSTTFASSGVVPPLFISDYQVLDPEPHDEDPPATTFEENELDIILESIVLCFASWIAACSLLSSKRSKLISKASSFFTNSTSAVNKVGMPISTGIIASIPYGLPGNVRLCQSPTCKMAMEILWGSSSAVGSLAWDSEPRNYYIPLSIFWRLRA</sequence>
<evidence type="ECO:0000256" key="1">
    <source>
        <dbReference type="SAM" id="Coils"/>
    </source>
</evidence>
<gene>
    <name evidence="2" type="ORF">Tci_045028</name>
</gene>